<proteinExistence type="predicted"/>
<dbReference type="AlphaFoldDB" id="A0A8C9T0K0"/>
<organism evidence="1 2">
    <name type="scientific">Scleropages formosus</name>
    <name type="common">Asian bonytongue</name>
    <name type="synonym">Osteoglossum formosum</name>
    <dbReference type="NCBI Taxonomy" id="113540"/>
    <lineage>
        <taxon>Eukaryota</taxon>
        <taxon>Metazoa</taxon>
        <taxon>Chordata</taxon>
        <taxon>Craniata</taxon>
        <taxon>Vertebrata</taxon>
        <taxon>Euteleostomi</taxon>
        <taxon>Actinopterygii</taxon>
        <taxon>Neopterygii</taxon>
        <taxon>Teleostei</taxon>
        <taxon>Osteoglossocephala</taxon>
        <taxon>Osteoglossomorpha</taxon>
        <taxon>Osteoglossiformes</taxon>
        <taxon>Osteoglossidae</taxon>
        <taxon>Scleropages</taxon>
    </lineage>
</organism>
<sequence>MIADPTDLNIIACTSGNGADTVFSTGSVTFSDLYITVDNGLSETLNTTYNTTIFLMFLCAHSFTYKDTLNYGPYLESINGLAGNPSEHTYWEFLVKFTNGTIIRPNVGKFEFCHVFRTWK</sequence>
<keyword evidence="2" id="KW-1185">Reference proteome</keyword>
<protein>
    <recommendedName>
        <fullName evidence="3">DUF4430 domain-containing protein</fullName>
    </recommendedName>
</protein>
<evidence type="ECO:0000313" key="1">
    <source>
        <dbReference type="Ensembl" id="ENSSFOP00015042552.1"/>
    </source>
</evidence>
<evidence type="ECO:0000313" key="2">
    <source>
        <dbReference type="Proteomes" id="UP000694397"/>
    </source>
</evidence>
<reference evidence="1 2" key="1">
    <citation type="submission" date="2019-04" db="EMBL/GenBank/DDBJ databases">
        <authorList>
            <consortium name="Wellcome Sanger Institute Data Sharing"/>
        </authorList>
    </citation>
    <scope>NUCLEOTIDE SEQUENCE [LARGE SCALE GENOMIC DNA]</scope>
</reference>
<name>A0A8C9T0K0_SCLFO</name>
<dbReference type="Proteomes" id="UP000694397">
    <property type="component" value="Chromosome 10"/>
</dbReference>
<reference evidence="1" key="2">
    <citation type="submission" date="2025-08" db="UniProtKB">
        <authorList>
            <consortium name="Ensembl"/>
        </authorList>
    </citation>
    <scope>IDENTIFICATION</scope>
</reference>
<accession>A0A8C9T0K0</accession>
<evidence type="ECO:0008006" key="3">
    <source>
        <dbReference type="Google" id="ProtNLM"/>
    </source>
</evidence>
<dbReference type="Ensembl" id="ENSSFOT00015082349.1">
    <property type="protein sequence ID" value="ENSSFOP00015042552.1"/>
    <property type="gene ID" value="ENSSFOG00015026373.1"/>
</dbReference>
<dbReference type="GeneTree" id="ENSGT01060000249418"/>
<dbReference type="OrthoDB" id="6343110at2759"/>
<dbReference type="Gene3D" id="2.170.130.30">
    <property type="match status" value="1"/>
</dbReference>
<reference evidence="1" key="3">
    <citation type="submission" date="2025-09" db="UniProtKB">
        <authorList>
            <consortium name="Ensembl"/>
        </authorList>
    </citation>
    <scope>IDENTIFICATION</scope>
</reference>